<dbReference type="AlphaFoldDB" id="A0A1I5P0H3"/>
<dbReference type="RefSeq" id="WP_092427511.1">
    <property type="nucleotide sequence ID" value="NZ_FOXM01000001.1"/>
</dbReference>
<reference evidence="2" key="1">
    <citation type="submission" date="2016-10" db="EMBL/GenBank/DDBJ databases">
        <authorList>
            <person name="Varghese N."/>
            <person name="Submissions S."/>
        </authorList>
    </citation>
    <scope>NUCLEOTIDE SEQUENCE [LARGE SCALE GENOMIC DNA]</scope>
    <source>
        <strain evidence="2">JCM 18195</strain>
    </source>
</reference>
<evidence type="ECO:0000313" key="2">
    <source>
        <dbReference type="Proteomes" id="UP000243084"/>
    </source>
</evidence>
<protein>
    <recommendedName>
        <fullName evidence="3">SPOR domain-containing protein</fullName>
    </recommendedName>
</protein>
<proteinExistence type="predicted"/>
<keyword evidence="2" id="KW-1185">Reference proteome</keyword>
<dbReference type="EMBL" id="FOXM01000001">
    <property type="protein sequence ID" value="SFP27493.1"/>
    <property type="molecule type" value="Genomic_DNA"/>
</dbReference>
<name>A0A1I5P0H3_9GAMM</name>
<accession>A0A1I5P0H3</accession>
<evidence type="ECO:0008006" key="3">
    <source>
        <dbReference type="Google" id="ProtNLM"/>
    </source>
</evidence>
<gene>
    <name evidence="1" type="ORF">SAMN05216229_101259</name>
</gene>
<evidence type="ECO:0000313" key="1">
    <source>
        <dbReference type="EMBL" id="SFP27493.1"/>
    </source>
</evidence>
<dbReference type="OrthoDB" id="7000764at2"/>
<dbReference type="Proteomes" id="UP000243084">
    <property type="component" value="Unassembled WGS sequence"/>
</dbReference>
<organism evidence="1 2">
    <name type="scientific">Geopseudomonas sagittaria</name>
    <dbReference type="NCBI Taxonomy" id="1135990"/>
    <lineage>
        <taxon>Bacteria</taxon>
        <taxon>Pseudomonadati</taxon>
        <taxon>Pseudomonadota</taxon>
        <taxon>Gammaproteobacteria</taxon>
        <taxon>Pseudomonadales</taxon>
        <taxon>Pseudomonadaceae</taxon>
        <taxon>Geopseudomonas</taxon>
    </lineage>
</organism>
<sequence length="85" mass="9138">MIAFTIAGGFSLYHYVQHSDQPRYPYGVCGPFTTEAEASEALERITAVFPAAALHIEEAGFAGDAGAMLAQDHANARQRLAQLRA</sequence>